<evidence type="ECO:0000256" key="3">
    <source>
        <dbReference type="ARBA" id="ARBA00022771"/>
    </source>
</evidence>
<evidence type="ECO:0000259" key="7">
    <source>
        <dbReference type="PROSITE" id="PS50157"/>
    </source>
</evidence>
<evidence type="ECO:0000313" key="9">
    <source>
        <dbReference type="Proteomes" id="UP000799437"/>
    </source>
</evidence>
<proteinExistence type="predicted"/>
<dbReference type="InterPro" id="IPR013087">
    <property type="entry name" value="Znf_C2H2_type"/>
</dbReference>
<feature type="region of interest" description="Disordered" evidence="6">
    <location>
        <begin position="315"/>
        <end position="379"/>
    </location>
</feature>
<feature type="domain" description="C2H2-type" evidence="7">
    <location>
        <begin position="493"/>
        <end position="522"/>
    </location>
</feature>
<evidence type="ECO:0000313" key="8">
    <source>
        <dbReference type="EMBL" id="KAF2761968.1"/>
    </source>
</evidence>
<dbReference type="OrthoDB" id="3437960at2759"/>
<evidence type="ECO:0000256" key="2">
    <source>
        <dbReference type="ARBA" id="ARBA00022737"/>
    </source>
</evidence>
<dbReference type="PROSITE" id="PS50157">
    <property type="entry name" value="ZINC_FINGER_C2H2_2"/>
    <property type="match status" value="3"/>
</dbReference>
<dbReference type="Proteomes" id="UP000799437">
    <property type="component" value="Unassembled WGS sequence"/>
</dbReference>
<dbReference type="GO" id="GO:0000978">
    <property type="term" value="F:RNA polymerase II cis-regulatory region sequence-specific DNA binding"/>
    <property type="evidence" value="ECO:0007669"/>
    <property type="project" value="TreeGrafter"/>
</dbReference>
<keyword evidence="3 5" id="KW-0863">Zinc-finger</keyword>
<sequence length="652" mass="72755">MTTTVGIPSADGQWHSDQEDIAVCPQSSLKRLARLHAKRANMRHLKGTATVRHFDDLDNDLYPHPPQHIDPRELVCDQCNTTASYCCAGQCAPPTKRRATSIEVDRLNRSLSPIPSCDDASLYDMVDECCFQSCDDRHCPEAATIPCTGDDHCPSKTACADPKCEGAPCFQDECGSPPCTEPACPDKTCKEGEPCMADGCQFDPWDCCDLLHPNEDFLNPSFYDDHWAQFHPNQPFEPQFPSNVSSSLQQSNVNQSDLTSNQHSDINWYTAPSSMPQMAPTMLDAAGNFNSLEPHLSAAEGLALFQNSRSNFTFQAPDAPMFPGSSSRQSHSDQAGFQSYDSAYQNLGSSTISPRNSTGPPNSSYTPSTTAENSKINSPNVSECHTPLYGFYPGMNPKSLTASASPVMPIKTEPRQDVESQLTCKWLLPGTHFVCNHQSASPSDLQSHIRDVHVKTMKGALKCQWYGCRNDNDFKQRSKLTRHVQTHAGYRPHVCTWPGCGQSFGTKQTMDNHLKTHEQVKPYKCRYCDVTATTPTQIKTHENSVHLCRKRFRCRFCEFACTDSSNLSKHEKTHRKRTFKCLHPGCAFKPDCRWENAKRHFMKSGHCPELLVKGSEAQERYKKEAMAAASIPDEEVLGGQLRERVQRLKAEP</sequence>
<evidence type="ECO:0000256" key="5">
    <source>
        <dbReference type="PROSITE-ProRule" id="PRU00042"/>
    </source>
</evidence>
<dbReference type="GO" id="GO:0008270">
    <property type="term" value="F:zinc ion binding"/>
    <property type="evidence" value="ECO:0007669"/>
    <property type="project" value="UniProtKB-KW"/>
</dbReference>
<dbReference type="SUPFAM" id="SSF57667">
    <property type="entry name" value="beta-beta-alpha zinc fingers"/>
    <property type="match status" value="2"/>
</dbReference>
<feature type="domain" description="C2H2-type" evidence="7">
    <location>
        <begin position="461"/>
        <end position="492"/>
    </location>
</feature>
<accession>A0A6A6WGM8</accession>
<dbReference type="GO" id="GO:0045944">
    <property type="term" value="P:positive regulation of transcription by RNA polymerase II"/>
    <property type="evidence" value="ECO:0007669"/>
    <property type="project" value="UniProtKB-ARBA"/>
</dbReference>
<keyword evidence="9" id="KW-1185">Reference proteome</keyword>
<organism evidence="8 9">
    <name type="scientific">Pseudovirgaria hyperparasitica</name>
    <dbReference type="NCBI Taxonomy" id="470096"/>
    <lineage>
        <taxon>Eukaryota</taxon>
        <taxon>Fungi</taxon>
        <taxon>Dikarya</taxon>
        <taxon>Ascomycota</taxon>
        <taxon>Pezizomycotina</taxon>
        <taxon>Dothideomycetes</taxon>
        <taxon>Dothideomycetes incertae sedis</taxon>
        <taxon>Acrospermales</taxon>
        <taxon>Acrospermaceae</taxon>
        <taxon>Pseudovirgaria</taxon>
    </lineage>
</organism>
<evidence type="ECO:0000256" key="1">
    <source>
        <dbReference type="ARBA" id="ARBA00022723"/>
    </source>
</evidence>
<dbReference type="SMART" id="SM00355">
    <property type="entry name" value="ZnF_C2H2"/>
    <property type="match status" value="6"/>
</dbReference>
<feature type="compositionally biased region" description="Polar residues" evidence="6">
    <location>
        <begin position="324"/>
        <end position="379"/>
    </location>
</feature>
<gene>
    <name evidence="8" type="ORF">EJ05DRAFT_472911</name>
</gene>
<protein>
    <recommendedName>
        <fullName evidence="7">C2H2-type domain-containing protein</fullName>
    </recommendedName>
</protein>
<evidence type="ECO:0000256" key="6">
    <source>
        <dbReference type="SAM" id="MobiDB-lite"/>
    </source>
</evidence>
<name>A0A6A6WGM8_9PEZI</name>
<dbReference type="InterPro" id="IPR036236">
    <property type="entry name" value="Znf_C2H2_sf"/>
</dbReference>
<dbReference type="PROSITE" id="PS00028">
    <property type="entry name" value="ZINC_FINGER_C2H2_1"/>
    <property type="match status" value="2"/>
</dbReference>
<dbReference type="GO" id="GO:0000981">
    <property type="term" value="F:DNA-binding transcription factor activity, RNA polymerase II-specific"/>
    <property type="evidence" value="ECO:0007669"/>
    <property type="project" value="TreeGrafter"/>
</dbReference>
<dbReference type="GeneID" id="54484333"/>
<feature type="domain" description="C2H2-type" evidence="7">
    <location>
        <begin position="552"/>
        <end position="579"/>
    </location>
</feature>
<feature type="region of interest" description="Disordered" evidence="6">
    <location>
        <begin position="233"/>
        <end position="260"/>
    </location>
</feature>
<dbReference type="AlphaFoldDB" id="A0A6A6WGM8"/>
<dbReference type="GO" id="GO:0005634">
    <property type="term" value="C:nucleus"/>
    <property type="evidence" value="ECO:0007669"/>
    <property type="project" value="UniProtKB-ARBA"/>
</dbReference>
<keyword evidence="4" id="KW-0862">Zinc</keyword>
<dbReference type="PANTHER" id="PTHR19818">
    <property type="entry name" value="ZINC FINGER PROTEIN ZIC AND GLI"/>
    <property type="match status" value="1"/>
</dbReference>
<keyword evidence="2" id="KW-0677">Repeat</keyword>
<dbReference type="RefSeq" id="XP_033604419.1">
    <property type="nucleotide sequence ID" value="XM_033743279.1"/>
</dbReference>
<evidence type="ECO:0000256" key="4">
    <source>
        <dbReference type="ARBA" id="ARBA00022833"/>
    </source>
</evidence>
<dbReference type="EMBL" id="ML996566">
    <property type="protein sequence ID" value="KAF2761968.1"/>
    <property type="molecule type" value="Genomic_DNA"/>
</dbReference>
<reference evidence="8" key="1">
    <citation type="journal article" date="2020" name="Stud. Mycol.">
        <title>101 Dothideomycetes genomes: a test case for predicting lifestyles and emergence of pathogens.</title>
        <authorList>
            <person name="Haridas S."/>
            <person name="Albert R."/>
            <person name="Binder M."/>
            <person name="Bloem J."/>
            <person name="Labutti K."/>
            <person name="Salamov A."/>
            <person name="Andreopoulos B."/>
            <person name="Baker S."/>
            <person name="Barry K."/>
            <person name="Bills G."/>
            <person name="Bluhm B."/>
            <person name="Cannon C."/>
            <person name="Castanera R."/>
            <person name="Culley D."/>
            <person name="Daum C."/>
            <person name="Ezra D."/>
            <person name="Gonzalez J."/>
            <person name="Henrissat B."/>
            <person name="Kuo A."/>
            <person name="Liang C."/>
            <person name="Lipzen A."/>
            <person name="Lutzoni F."/>
            <person name="Magnuson J."/>
            <person name="Mondo S."/>
            <person name="Nolan M."/>
            <person name="Ohm R."/>
            <person name="Pangilinan J."/>
            <person name="Park H.-J."/>
            <person name="Ramirez L."/>
            <person name="Alfaro M."/>
            <person name="Sun H."/>
            <person name="Tritt A."/>
            <person name="Yoshinaga Y."/>
            <person name="Zwiers L.-H."/>
            <person name="Turgeon B."/>
            <person name="Goodwin S."/>
            <person name="Spatafora J."/>
            <person name="Crous P."/>
            <person name="Grigoriev I."/>
        </authorList>
    </citation>
    <scope>NUCLEOTIDE SEQUENCE</scope>
    <source>
        <strain evidence="8">CBS 121739</strain>
    </source>
</reference>
<dbReference type="PANTHER" id="PTHR19818:SF139">
    <property type="entry name" value="PAIR-RULE PROTEIN ODD-PAIRED"/>
    <property type="match status" value="1"/>
</dbReference>
<keyword evidence="1" id="KW-0479">Metal-binding</keyword>
<feature type="compositionally biased region" description="Low complexity" evidence="6">
    <location>
        <begin position="242"/>
        <end position="256"/>
    </location>
</feature>
<dbReference type="InterPro" id="IPR050329">
    <property type="entry name" value="GLI_C2H2-zinc-finger"/>
</dbReference>
<dbReference type="Gene3D" id="3.30.160.60">
    <property type="entry name" value="Classic Zinc Finger"/>
    <property type="match status" value="3"/>
</dbReference>